<proteinExistence type="predicted"/>
<dbReference type="InterPro" id="IPR036322">
    <property type="entry name" value="WD40_repeat_dom_sf"/>
</dbReference>
<reference evidence="3" key="1">
    <citation type="journal article" date="2022" name="bioRxiv">
        <title>Sequencing and chromosome-scale assembly of the giantPleurodeles waltlgenome.</title>
        <authorList>
            <person name="Brown T."/>
            <person name="Elewa A."/>
            <person name="Iarovenko S."/>
            <person name="Subramanian E."/>
            <person name="Araus A.J."/>
            <person name="Petzold A."/>
            <person name="Susuki M."/>
            <person name="Suzuki K.-i.T."/>
            <person name="Hayashi T."/>
            <person name="Toyoda A."/>
            <person name="Oliveira C."/>
            <person name="Osipova E."/>
            <person name="Leigh N.D."/>
            <person name="Simon A."/>
            <person name="Yun M.H."/>
        </authorList>
    </citation>
    <scope>NUCLEOTIDE SEQUENCE</scope>
    <source>
        <strain evidence="3">20211129_DDA</strain>
        <tissue evidence="3">Liver</tissue>
    </source>
</reference>
<feature type="region of interest" description="Disordered" evidence="2">
    <location>
        <begin position="316"/>
        <end position="355"/>
    </location>
</feature>
<dbReference type="AlphaFoldDB" id="A0AAV7SF96"/>
<dbReference type="GO" id="GO:0005737">
    <property type="term" value="C:cytoplasm"/>
    <property type="evidence" value="ECO:0007669"/>
    <property type="project" value="TreeGrafter"/>
</dbReference>
<keyword evidence="4" id="KW-1185">Reference proteome</keyword>
<dbReference type="PANTHER" id="PTHR44414">
    <property type="entry name" value="PROTEIN NEDD1"/>
    <property type="match status" value="1"/>
</dbReference>
<dbReference type="GO" id="GO:0005813">
    <property type="term" value="C:centrosome"/>
    <property type="evidence" value="ECO:0007669"/>
    <property type="project" value="TreeGrafter"/>
</dbReference>
<name>A0AAV7SF96_PLEWA</name>
<dbReference type="GO" id="GO:0000278">
    <property type="term" value="P:mitotic cell cycle"/>
    <property type="evidence" value="ECO:0007669"/>
    <property type="project" value="TreeGrafter"/>
</dbReference>
<dbReference type="Proteomes" id="UP001066276">
    <property type="component" value="Chromosome 4_2"/>
</dbReference>
<dbReference type="Gene3D" id="2.130.10.10">
    <property type="entry name" value="YVTN repeat-like/Quinoprotein amine dehydrogenase"/>
    <property type="match status" value="2"/>
</dbReference>
<organism evidence="3 4">
    <name type="scientific">Pleurodeles waltl</name>
    <name type="common">Iberian ribbed newt</name>
    <dbReference type="NCBI Taxonomy" id="8319"/>
    <lineage>
        <taxon>Eukaryota</taxon>
        <taxon>Metazoa</taxon>
        <taxon>Chordata</taxon>
        <taxon>Craniata</taxon>
        <taxon>Vertebrata</taxon>
        <taxon>Euteleostomi</taxon>
        <taxon>Amphibia</taxon>
        <taxon>Batrachia</taxon>
        <taxon>Caudata</taxon>
        <taxon>Salamandroidea</taxon>
        <taxon>Salamandridae</taxon>
        <taxon>Pleurodelinae</taxon>
        <taxon>Pleurodeles</taxon>
    </lineage>
</organism>
<dbReference type="InterPro" id="IPR052818">
    <property type="entry name" value="NEDD1_Spindle_Assembly"/>
</dbReference>
<dbReference type="GO" id="GO:0043015">
    <property type="term" value="F:gamma-tubulin binding"/>
    <property type="evidence" value="ECO:0007669"/>
    <property type="project" value="TreeGrafter"/>
</dbReference>
<keyword evidence="1" id="KW-0677">Repeat</keyword>
<dbReference type="PANTHER" id="PTHR44414:SF1">
    <property type="entry name" value="PROTEIN NEDD1"/>
    <property type="match status" value="1"/>
</dbReference>
<dbReference type="GO" id="GO:0007020">
    <property type="term" value="P:microtubule nucleation"/>
    <property type="evidence" value="ECO:0007669"/>
    <property type="project" value="TreeGrafter"/>
</dbReference>
<dbReference type="GO" id="GO:0036064">
    <property type="term" value="C:ciliary basal body"/>
    <property type="evidence" value="ECO:0007669"/>
    <property type="project" value="TreeGrafter"/>
</dbReference>
<dbReference type="Pfam" id="PF00400">
    <property type="entry name" value="WD40"/>
    <property type="match status" value="2"/>
</dbReference>
<dbReference type="SUPFAM" id="SSF50978">
    <property type="entry name" value="WD40 repeat-like"/>
    <property type="match status" value="2"/>
</dbReference>
<dbReference type="InterPro" id="IPR015943">
    <property type="entry name" value="WD40/YVTN_repeat-like_dom_sf"/>
</dbReference>
<evidence type="ECO:0000256" key="2">
    <source>
        <dbReference type="SAM" id="MobiDB-lite"/>
    </source>
</evidence>
<accession>A0AAV7SF96</accession>
<dbReference type="InterPro" id="IPR001680">
    <property type="entry name" value="WD40_rpt"/>
</dbReference>
<comment type="caution">
    <text evidence="3">The sequence shown here is derived from an EMBL/GenBank/DDBJ whole genome shotgun (WGS) entry which is preliminary data.</text>
</comment>
<feature type="compositionally biased region" description="Polar residues" evidence="2">
    <location>
        <begin position="332"/>
        <end position="355"/>
    </location>
</feature>
<dbReference type="EMBL" id="JANPWB010000008">
    <property type="protein sequence ID" value="KAJ1162230.1"/>
    <property type="molecule type" value="Genomic_DNA"/>
</dbReference>
<gene>
    <name evidence="3" type="ORF">NDU88_002698</name>
</gene>
<evidence type="ECO:0000256" key="1">
    <source>
        <dbReference type="ARBA" id="ARBA00022737"/>
    </source>
</evidence>
<evidence type="ECO:0000313" key="4">
    <source>
        <dbReference type="Proteomes" id="UP001066276"/>
    </source>
</evidence>
<dbReference type="GO" id="GO:0000922">
    <property type="term" value="C:spindle pole"/>
    <property type="evidence" value="ECO:0007669"/>
    <property type="project" value="TreeGrafter"/>
</dbReference>
<dbReference type="GO" id="GO:0005814">
    <property type="term" value="C:centriole"/>
    <property type="evidence" value="ECO:0007669"/>
    <property type="project" value="TreeGrafter"/>
</dbReference>
<protein>
    <submittedName>
        <fullName evidence="3">Uncharacterized protein</fullName>
    </submittedName>
</protein>
<evidence type="ECO:0000313" key="3">
    <source>
        <dbReference type="EMBL" id="KAJ1162230.1"/>
    </source>
</evidence>
<dbReference type="SMART" id="SM00320">
    <property type="entry name" value="WD40"/>
    <property type="match status" value="6"/>
</dbReference>
<sequence>MQDFLGFASAGEDIKIWDYASMEVVEYFNPHISPSGIASLSWSTDNDFLASAACSGDKIVISAWHSSAVPLFELAEGENQTILHFDKKSQYLVSGGVQNIVNIWELTTRTLYRSHQKHKGAVTCVKFNGSGRCIASGSTSGEIIIHEVATNLFSTPFGNGWKQPIRRLNFSLRKKELLACISDIATVNLWDVCKQKCYHMFNAEHTSPATEICACPLNDWLLVSVGLDQKLILYDAAEKNSIKVVTTESPLTTADFMPDGHTLMVGSSCGRIYQFDLRTLPSTVPVKTVQAHKSSIQSIQFQNHSFFAKSCGRRSSRRSSLFSGNKRESLKKSITSGGSRTSNMGTTCRTSLEGKSSNEKDFEKYVESQFKDIHRRNSLCDMFSPVTNGASCGASLDEKSSNTKDYIKCMDSKFKDLQRRSGLCDMFFPFENETTCGASTCGKHPNSKVFTKYVDSQIKEVHRRSSLCDMFSPVRNDLEAFRANYDNTAKGEGPPLATSMTKEVDNSVSEKYADTIETDNGSPPLTATQINMIKDMIQDAAEDVRESCHREIINLQVEMIKQFHMQLNEIHALIGAYFVNDELMRETEKLREENKRLRKLCFKHV</sequence>